<accession>A0A238KLI2</accession>
<reference evidence="2" key="1">
    <citation type="submission" date="2017-05" db="EMBL/GenBank/DDBJ databases">
        <authorList>
            <person name="Rodrigo-Torres L."/>
            <person name="Arahal R. D."/>
            <person name="Lucena T."/>
        </authorList>
    </citation>
    <scope>NUCLEOTIDE SEQUENCE [LARGE SCALE GENOMIC DNA]</scope>
    <source>
        <strain evidence="2">CECT 8868</strain>
    </source>
</reference>
<evidence type="ECO:0000313" key="1">
    <source>
        <dbReference type="EMBL" id="SMX43560.1"/>
    </source>
</evidence>
<evidence type="ECO:0008006" key="3">
    <source>
        <dbReference type="Google" id="ProtNLM"/>
    </source>
</evidence>
<dbReference type="AlphaFoldDB" id="A0A238KLI2"/>
<dbReference type="RefSeq" id="WP_093997346.1">
    <property type="nucleotide sequence ID" value="NZ_FXYD01000005.1"/>
</dbReference>
<gene>
    <name evidence="1" type="ORF">OCA8868_02989</name>
</gene>
<evidence type="ECO:0000313" key="2">
    <source>
        <dbReference type="Proteomes" id="UP000203464"/>
    </source>
</evidence>
<dbReference type="SUPFAM" id="SSF56112">
    <property type="entry name" value="Protein kinase-like (PK-like)"/>
    <property type="match status" value="1"/>
</dbReference>
<proteinExistence type="predicted"/>
<dbReference type="InterPro" id="IPR011009">
    <property type="entry name" value="Kinase-like_dom_sf"/>
</dbReference>
<sequence length="309" mass="33991">MTSSILNTFDTWQTRLGKEKEVVKLLAEREAPAVVDLVFRKQSHNACVFQATLDGSSVFIKHYETDYGSTLTWKGVAETELVTAHMPPTAGGVAQVIWSSEPDGLVLMSQAVGTPVSDALSTGQADEVIADVATWLAGYVGPRTFTDTFSPSFWVKKRKGTEVSTLSPEDQTRAAQLIDLQKQRHARTGNMTALKGHLPKDFAPHNLHWTGDAIWGFDIEGYSTDPISRAIARFAVLAERRLPAEGMRRFGVHPICLNAFKGAFDLSGDHPELLPFLIADELLDSLFRRHDDPVAGPVIRRALDAHLES</sequence>
<organism evidence="1 2">
    <name type="scientific">Octadecabacter ascidiaceicola</name>
    <dbReference type="NCBI Taxonomy" id="1655543"/>
    <lineage>
        <taxon>Bacteria</taxon>
        <taxon>Pseudomonadati</taxon>
        <taxon>Pseudomonadota</taxon>
        <taxon>Alphaproteobacteria</taxon>
        <taxon>Rhodobacterales</taxon>
        <taxon>Roseobacteraceae</taxon>
        <taxon>Octadecabacter</taxon>
    </lineage>
</organism>
<dbReference type="EMBL" id="FXYD01000005">
    <property type="protein sequence ID" value="SMX43560.1"/>
    <property type="molecule type" value="Genomic_DNA"/>
</dbReference>
<keyword evidence="2" id="KW-1185">Reference proteome</keyword>
<dbReference type="Proteomes" id="UP000203464">
    <property type="component" value="Unassembled WGS sequence"/>
</dbReference>
<name>A0A238KLI2_9RHOB</name>
<protein>
    <recommendedName>
        <fullName evidence="3">Phosphotransferase enzyme family protein</fullName>
    </recommendedName>
</protein>
<dbReference type="OrthoDB" id="7817715at2"/>